<keyword evidence="2" id="KW-0004">4Fe-4S</keyword>
<sequence length="323" mass="36537">MEHLLYLTPPTEPISLEDLEAATMKRMHLLLGLHRGDFNADDVTDANVGSDLHAHFGLRVVVAASMVNESIASQQTDAHEWLAHQEANLFRLRVRRKLKSIDGSGSNEAIVRLLLRLLRVDFNQAQGHLLIPFQEAPYLVRTRATVLKAGICHVQLQSPEILQVLTQHMRQHIAALIQVQCRACRVYPACLSMERLWPLKVQVDALLREAIHGGGAAPARPLDRIGSAVALQQIEHCVPMCMRHLLETLRTEKHLKYDGRNQLRLFLKGVGFTFDENMLFWREAFAARTSPAVFDKKYAYNVRHTYGLVGFPARAWAAPRMPI</sequence>
<dbReference type="EMBL" id="CAADRA010006400">
    <property type="protein sequence ID" value="VFT94953.1"/>
    <property type="molecule type" value="Genomic_DNA"/>
</dbReference>
<evidence type="ECO:0000256" key="5">
    <source>
        <dbReference type="ARBA" id="ARBA00022723"/>
    </source>
</evidence>
<dbReference type="GO" id="GO:0006270">
    <property type="term" value="P:DNA replication initiation"/>
    <property type="evidence" value="ECO:0007669"/>
    <property type="project" value="TreeGrafter"/>
</dbReference>
<evidence type="ECO:0000313" key="9">
    <source>
        <dbReference type="EMBL" id="KAF0690380.1"/>
    </source>
</evidence>
<evidence type="ECO:0000256" key="4">
    <source>
        <dbReference type="ARBA" id="ARBA00022705"/>
    </source>
</evidence>
<keyword evidence="11" id="KW-1185">Reference proteome</keyword>
<dbReference type="InterPro" id="IPR007238">
    <property type="entry name" value="DNA_primase_lsu_euk/arc"/>
</dbReference>
<dbReference type="InterPro" id="IPR058560">
    <property type="entry name" value="DNA_primase_C"/>
</dbReference>
<dbReference type="Pfam" id="PF04104">
    <property type="entry name" value="DNA_primase_lrg"/>
    <property type="match status" value="1"/>
</dbReference>
<gene>
    <name evidence="10" type="primary">Aste57867_18215</name>
    <name evidence="9" type="ORF">As57867_018153</name>
    <name evidence="10" type="ORF">ASTE57867_18215</name>
</gene>
<dbReference type="GO" id="GO:0046872">
    <property type="term" value="F:metal ion binding"/>
    <property type="evidence" value="ECO:0007669"/>
    <property type="project" value="UniProtKB-KW"/>
</dbReference>
<dbReference type="AlphaFoldDB" id="A0A485L9V3"/>
<dbReference type="GO" id="GO:0051539">
    <property type="term" value="F:4 iron, 4 sulfur cluster binding"/>
    <property type="evidence" value="ECO:0007669"/>
    <property type="project" value="UniProtKB-KW"/>
</dbReference>
<evidence type="ECO:0000313" key="10">
    <source>
        <dbReference type="EMBL" id="VFT94953.1"/>
    </source>
</evidence>
<comment type="cofactor">
    <cofactor evidence="1">
        <name>[4Fe-4S] cluster</name>
        <dbReference type="ChEBI" id="CHEBI:49883"/>
    </cofactor>
</comment>
<keyword evidence="4" id="KW-0235">DNA replication</keyword>
<proteinExistence type="predicted"/>
<dbReference type="GO" id="GO:0006269">
    <property type="term" value="P:DNA replication, synthesis of primer"/>
    <property type="evidence" value="ECO:0007669"/>
    <property type="project" value="UniProtKB-KW"/>
</dbReference>
<organism evidence="10 11">
    <name type="scientific">Aphanomyces stellatus</name>
    <dbReference type="NCBI Taxonomy" id="120398"/>
    <lineage>
        <taxon>Eukaryota</taxon>
        <taxon>Sar</taxon>
        <taxon>Stramenopiles</taxon>
        <taxon>Oomycota</taxon>
        <taxon>Saprolegniomycetes</taxon>
        <taxon>Saprolegniales</taxon>
        <taxon>Verrucalvaceae</taxon>
        <taxon>Aphanomyces</taxon>
    </lineage>
</organism>
<name>A0A485L9V3_9STRA</name>
<keyword evidence="5" id="KW-0479">Metal-binding</keyword>
<evidence type="ECO:0000256" key="6">
    <source>
        <dbReference type="ARBA" id="ARBA00023004"/>
    </source>
</evidence>
<keyword evidence="3" id="KW-0639">Primosome</keyword>
<dbReference type="OrthoDB" id="421393at2759"/>
<dbReference type="PANTHER" id="PTHR10537">
    <property type="entry name" value="DNA PRIMASE LARGE SUBUNIT"/>
    <property type="match status" value="1"/>
</dbReference>
<evidence type="ECO:0000259" key="8">
    <source>
        <dbReference type="Pfam" id="PF04104"/>
    </source>
</evidence>
<keyword evidence="6" id="KW-0408">Iron</keyword>
<reference evidence="9" key="2">
    <citation type="submission" date="2019-06" db="EMBL/GenBank/DDBJ databases">
        <title>Genomics analysis of Aphanomyces spp. identifies a new class of oomycete effector associated with host adaptation.</title>
        <authorList>
            <person name="Gaulin E."/>
        </authorList>
    </citation>
    <scope>NUCLEOTIDE SEQUENCE</scope>
    <source>
        <strain evidence="9">CBS 578.67</strain>
    </source>
</reference>
<evidence type="ECO:0000256" key="1">
    <source>
        <dbReference type="ARBA" id="ARBA00001966"/>
    </source>
</evidence>
<evidence type="ECO:0000256" key="7">
    <source>
        <dbReference type="ARBA" id="ARBA00023014"/>
    </source>
</evidence>
<dbReference type="Proteomes" id="UP000332933">
    <property type="component" value="Unassembled WGS sequence"/>
</dbReference>
<protein>
    <submittedName>
        <fullName evidence="10">Aste57867_18215 protein</fullName>
    </submittedName>
</protein>
<feature type="domain" description="DNA primase large subunit C-terminal" evidence="8">
    <location>
        <begin position="234"/>
        <end position="310"/>
    </location>
</feature>
<keyword evidence="7" id="KW-0411">Iron-sulfur</keyword>
<dbReference type="GO" id="GO:0005658">
    <property type="term" value="C:alpha DNA polymerase:primase complex"/>
    <property type="evidence" value="ECO:0007669"/>
    <property type="project" value="TreeGrafter"/>
</dbReference>
<evidence type="ECO:0000313" key="11">
    <source>
        <dbReference type="Proteomes" id="UP000332933"/>
    </source>
</evidence>
<dbReference type="EMBL" id="VJMH01006379">
    <property type="protein sequence ID" value="KAF0690380.1"/>
    <property type="molecule type" value="Genomic_DNA"/>
</dbReference>
<dbReference type="PANTHER" id="PTHR10537:SF3">
    <property type="entry name" value="DNA PRIMASE LARGE SUBUNIT"/>
    <property type="match status" value="1"/>
</dbReference>
<evidence type="ECO:0000256" key="2">
    <source>
        <dbReference type="ARBA" id="ARBA00022485"/>
    </source>
</evidence>
<reference evidence="10 11" key="1">
    <citation type="submission" date="2019-03" db="EMBL/GenBank/DDBJ databases">
        <authorList>
            <person name="Gaulin E."/>
            <person name="Dumas B."/>
        </authorList>
    </citation>
    <scope>NUCLEOTIDE SEQUENCE [LARGE SCALE GENOMIC DNA]</scope>
    <source>
        <strain evidence="10">CBS 568.67</strain>
    </source>
</reference>
<dbReference type="Gene3D" id="1.20.930.80">
    <property type="match status" value="1"/>
</dbReference>
<evidence type="ECO:0000256" key="3">
    <source>
        <dbReference type="ARBA" id="ARBA00022515"/>
    </source>
</evidence>
<accession>A0A485L9V3</accession>